<evidence type="ECO:0000313" key="3">
    <source>
        <dbReference type="EMBL" id="CRG97273.1"/>
    </source>
</evidence>
<evidence type="ECO:0000256" key="1">
    <source>
        <dbReference type="SAM" id="Coils"/>
    </source>
</evidence>
<gene>
    <name evidence="3" type="ORF">PGAL8A_00485200</name>
</gene>
<feature type="region of interest" description="Disordered" evidence="2">
    <location>
        <begin position="1168"/>
        <end position="1189"/>
    </location>
</feature>
<feature type="compositionally biased region" description="Basic residues" evidence="2">
    <location>
        <begin position="302"/>
        <end position="311"/>
    </location>
</feature>
<evidence type="ECO:0000256" key="2">
    <source>
        <dbReference type="SAM" id="MobiDB-lite"/>
    </source>
</evidence>
<comment type="caution">
    <text evidence="3">The sequence shown here is derived from an EMBL/GenBank/DDBJ whole genome shotgun (WGS) entry which is preliminary data.</text>
</comment>
<feature type="region of interest" description="Disordered" evidence="2">
    <location>
        <begin position="163"/>
        <end position="318"/>
    </location>
</feature>
<organism evidence="3 4">
    <name type="scientific">Plasmodium gallinaceum</name>
    <dbReference type="NCBI Taxonomy" id="5849"/>
    <lineage>
        <taxon>Eukaryota</taxon>
        <taxon>Sar</taxon>
        <taxon>Alveolata</taxon>
        <taxon>Apicomplexa</taxon>
        <taxon>Aconoidasida</taxon>
        <taxon>Haemosporida</taxon>
        <taxon>Plasmodiidae</taxon>
        <taxon>Plasmodium</taxon>
        <taxon>Plasmodium (Haemamoeba)</taxon>
    </lineage>
</organism>
<dbReference type="Proteomes" id="UP000220797">
    <property type="component" value="Unassembled WGS sequence"/>
</dbReference>
<dbReference type="EMBL" id="CVMV01000096">
    <property type="protein sequence ID" value="CRG97273.1"/>
    <property type="molecule type" value="Genomic_DNA"/>
</dbReference>
<dbReference type="VEuPathDB" id="PlasmoDB:PGAL8A_00485200"/>
<name>A0A1J1GYD0_PLAGA</name>
<keyword evidence="1" id="KW-0175">Coiled coil</keyword>
<feature type="compositionally biased region" description="Basic and acidic residues" evidence="2">
    <location>
        <begin position="247"/>
        <end position="265"/>
    </location>
</feature>
<feature type="compositionally biased region" description="Polar residues" evidence="2">
    <location>
        <begin position="267"/>
        <end position="281"/>
    </location>
</feature>
<feature type="compositionally biased region" description="Basic and acidic residues" evidence="2">
    <location>
        <begin position="332"/>
        <end position="346"/>
    </location>
</feature>
<feature type="region of interest" description="Disordered" evidence="2">
    <location>
        <begin position="1026"/>
        <end position="1050"/>
    </location>
</feature>
<feature type="compositionally biased region" description="Basic and acidic residues" evidence="2">
    <location>
        <begin position="1033"/>
        <end position="1050"/>
    </location>
</feature>
<feature type="compositionally biased region" description="Low complexity" evidence="2">
    <location>
        <begin position="1168"/>
        <end position="1186"/>
    </location>
</feature>
<evidence type="ECO:0000313" key="4">
    <source>
        <dbReference type="Proteomes" id="UP000220797"/>
    </source>
</evidence>
<feature type="compositionally biased region" description="Polar residues" evidence="2">
    <location>
        <begin position="204"/>
        <end position="217"/>
    </location>
</feature>
<accession>A0A1J1GYD0</accession>
<dbReference type="OMA" id="PICSIDY"/>
<dbReference type="RefSeq" id="XP_028530075.1">
    <property type="nucleotide sequence ID" value="XM_028673642.1"/>
</dbReference>
<proteinExistence type="predicted"/>
<protein>
    <submittedName>
        <fullName evidence="3">Uncharacterized protein</fullName>
    </submittedName>
</protein>
<feature type="compositionally biased region" description="Basic and acidic residues" evidence="2">
    <location>
        <begin position="168"/>
        <end position="194"/>
    </location>
</feature>
<dbReference type="OrthoDB" id="378004at2759"/>
<keyword evidence="4" id="KW-1185">Reference proteome</keyword>
<sequence>MSLKSESNINYRNEYVYKYNNPPNQSNFSSHMDNKGSKLPLSSSYKTYSKENLYKIHLNSKEFQNDIDNKQEGNENKGYEKRNNEEYILGRYVEGGEYYSNEKQNYYDETANDIIREDVEYYNDETDKYLNNQTNEYYHDNEKYSNENSNQMTNETNNIFYEQNIENDNNRENKESEYNSKNEEFPNSIKDSKNKKNKQFSKNHILNNLTSSMFNTHNTKEVKRNKLNNKREKRNSKNLKNSVYSKTPREKENSIHEKLTDEKNGKNQKMFSNTHNSSSVCENKKKKRDNSEKKLKNLFYKNSRKGKKNHGKTKELSVYEMKGYIPTSFENNEEKKTENNNKDNKTKNKNKNVYFVDNNANHHAMYDGDQYKQFNYGNNLYNDQMLNIQEQIQEPYNNTINGIRTTNDIHIYPNNNGIFINNDISPTSVSYDPSISCNNVNRDAFFVPQENVYMNESHNVTGIKNVIHKLPYSSPYGIMKTKNEFFKLSVPSSPKKSFFCNSSQKNTLKKKETNDFKTEILIYKNNELNNYNKNLMNSTIYNNDINKHNYFMPTSNNVFVRTRSLTPYSCINKRNNKVSPLKSICINRQKSLPIVKTKTEKPICTHEVSYIYSNPKNVQNINDGINKYGASLPQIYPNSTNLYPYYYKNEENKKKCKYYDSKGYVKKSSNKSSTKCSTGSSSQNSYRCSTLNSDVHFLNEKIKKLHNKINNMNKENSNQNDLLKMYKNECNRLRELFVKNNFAKINSTNIGNVDYEKVNLKLEEENEKLRNQMKTLGKTILSSDDTNGIKKVLAKQIVDLQEENEKYRNKIKLLKKNNDINNEVLFNLNKTDISADAIDSIFMQTKNVIIQGHESINIFYLNLRNLVDKFFEKIKCIIMENDYTKKEKISYINNLEEIIKSNFEEINEIVLKINELRKNMKNVKAHIFDINRGNPYCSCKPSRIILEEDIKHLEKELHKHSILIKNLRKKNLFLSLNNLYFHYNKGNETYDNSKGIYSDIYEKKNKDIIYEKYGTIMNSNSKVDISHLGSSESENKHKNNKKEDNFQKKEDNILHSLDKNSILKLDENYSTMDDKNINEEYHSKLHEKIKIIEEQLNSLNNHINYNYGGDDYEDNKKTMKTKKKDVFLVDKLIKNIKNDNNYFNDIDKTSNYMKKENLKIDNHMEIESSYSENESSHSSSSYSSSSDENENLSLKKKKWISDDEVERSKNKMIELLALLKGKDNDDLVENTKLYINAFGKHKSQNKYNLRKIYDNLNAIKNTIKNNDDDTEKNILSLIESQANEIKIFGNCIDNLKNTVAS</sequence>
<feature type="compositionally biased region" description="Basic residues" evidence="2">
    <location>
        <begin position="225"/>
        <end position="237"/>
    </location>
</feature>
<reference evidence="3" key="1">
    <citation type="submission" date="2015-04" db="EMBL/GenBank/DDBJ databases">
        <authorList>
            <consortium name="Pathogen Informatics"/>
        </authorList>
    </citation>
    <scope>NUCLEOTIDE SEQUENCE [LARGE SCALE GENOMIC DNA]</scope>
    <source>
        <strain evidence="3">8A</strain>
    </source>
</reference>
<feature type="coiled-coil region" evidence="1">
    <location>
        <begin position="695"/>
        <end position="817"/>
    </location>
</feature>
<dbReference type="GeneID" id="39733385"/>
<feature type="region of interest" description="Disordered" evidence="2">
    <location>
        <begin position="330"/>
        <end position="349"/>
    </location>
</feature>